<feature type="compositionally biased region" description="Basic and acidic residues" evidence="3">
    <location>
        <begin position="387"/>
        <end position="398"/>
    </location>
</feature>
<dbReference type="GO" id="GO:0006325">
    <property type="term" value="P:chromatin organization"/>
    <property type="evidence" value="ECO:0007669"/>
    <property type="project" value="UniProtKB-ARBA"/>
</dbReference>
<protein>
    <recommendedName>
        <fullName evidence="4">Bromo domain-containing protein</fullName>
    </recommendedName>
</protein>
<dbReference type="EMBL" id="JANAWD010000505">
    <property type="protein sequence ID" value="KAJ3478516.1"/>
    <property type="molecule type" value="Genomic_DNA"/>
</dbReference>
<dbReference type="PANTHER" id="PTHR15398:SF4">
    <property type="entry name" value="BROMODOMAIN-CONTAINING PROTEIN 8 ISOFORM X1"/>
    <property type="match status" value="1"/>
</dbReference>
<feature type="region of interest" description="Disordered" evidence="3">
    <location>
        <begin position="203"/>
        <end position="443"/>
    </location>
</feature>
<dbReference type="AlphaFoldDB" id="A0AAD5YAQ9"/>
<feature type="compositionally biased region" description="Low complexity" evidence="3">
    <location>
        <begin position="349"/>
        <end position="359"/>
    </location>
</feature>
<reference evidence="5" key="1">
    <citation type="submission" date="2022-07" db="EMBL/GenBank/DDBJ databases">
        <title>Genome Sequence of Physisporinus lineatus.</title>
        <authorList>
            <person name="Buettner E."/>
        </authorList>
    </citation>
    <scope>NUCLEOTIDE SEQUENCE</scope>
    <source>
        <strain evidence="5">VT162</strain>
    </source>
</reference>
<dbReference type="SMART" id="SM00297">
    <property type="entry name" value="BROMO"/>
    <property type="match status" value="1"/>
</dbReference>
<dbReference type="PRINTS" id="PR00503">
    <property type="entry name" value="BROMODOMAIN"/>
</dbReference>
<evidence type="ECO:0000313" key="6">
    <source>
        <dbReference type="Proteomes" id="UP001212997"/>
    </source>
</evidence>
<dbReference type="Pfam" id="PF00439">
    <property type="entry name" value="Bromodomain"/>
    <property type="match status" value="1"/>
</dbReference>
<comment type="caution">
    <text evidence="5">The sequence shown here is derived from an EMBL/GenBank/DDBJ whole genome shotgun (WGS) entry which is preliminary data.</text>
</comment>
<organism evidence="5 6">
    <name type="scientific">Meripilus lineatus</name>
    <dbReference type="NCBI Taxonomy" id="2056292"/>
    <lineage>
        <taxon>Eukaryota</taxon>
        <taxon>Fungi</taxon>
        <taxon>Dikarya</taxon>
        <taxon>Basidiomycota</taxon>
        <taxon>Agaricomycotina</taxon>
        <taxon>Agaricomycetes</taxon>
        <taxon>Polyporales</taxon>
        <taxon>Meripilaceae</taxon>
        <taxon>Meripilus</taxon>
    </lineage>
</organism>
<gene>
    <name evidence="5" type="ORF">NLI96_g9703</name>
</gene>
<feature type="region of interest" description="Disordered" evidence="3">
    <location>
        <begin position="164"/>
        <end position="183"/>
    </location>
</feature>
<keyword evidence="1 2" id="KW-0103">Bromodomain</keyword>
<dbReference type="GO" id="GO:0035267">
    <property type="term" value="C:NuA4 histone acetyltransferase complex"/>
    <property type="evidence" value="ECO:0007669"/>
    <property type="project" value="TreeGrafter"/>
</dbReference>
<dbReference type="PANTHER" id="PTHR15398">
    <property type="entry name" value="BROMODOMAIN-CONTAINING PROTEIN 8"/>
    <property type="match status" value="1"/>
</dbReference>
<dbReference type="PROSITE" id="PS50014">
    <property type="entry name" value="BROMODOMAIN_2"/>
    <property type="match status" value="1"/>
</dbReference>
<name>A0AAD5YAQ9_9APHY</name>
<evidence type="ECO:0000259" key="4">
    <source>
        <dbReference type="PROSITE" id="PS50014"/>
    </source>
</evidence>
<dbReference type="InterPro" id="IPR001487">
    <property type="entry name" value="Bromodomain"/>
</dbReference>
<feature type="domain" description="Bromo" evidence="4">
    <location>
        <begin position="461"/>
        <end position="531"/>
    </location>
</feature>
<sequence>MSSGKRQKNAGTLALPTLSNLERLIFSQAVHEFGTITWDPISKLLNNHPLLKRPKNFFDTTSCSAIYDFLMKSSGFECSEADVNPRSATHLKLAKQYYAARITELKELIAAEETRFRYPLLSRLLAGASKQQARYLRVVVNEIDEIRAGNWDDRIFQALGGHQRPPEIQVIEPDQPSPEVNPPPIPDHSGHTVSPTYQEIPAVHESPKVEEIVEEEEQLEESPDLEMTAEPTPPSLEEDVVPDEIDARSTTPATPEILLRLEPDEEEAVEPIASNATQPKDEEEVQVIESPPPADIEMEQEPPEDASMAAQSQPEVSPEDVGEGSPEPPPHSPVGIEEEDVTMTVAQTEPSQSSEVVPEVTPPPELPPSRSEGKRKASESDGTIADMQRESKRPREDSEVAEEEEPGISERTDPSHSPLSQPIPGPSTVSKSRRKGQAQSEAQVVSKRFQNVIGMLHSTISQHRYGNIFHNPIKKSEAPDYHDIVKRPMDLKTIKARVKDGVTSNSLEFQRDVYLMFANAMMYNRPGSEIYNMAEEVHDAGE</sequence>
<dbReference type="SUPFAM" id="SSF47370">
    <property type="entry name" value="Bromodomain"/>
    <property type="match status" value="1"/>
</dbReference>
<dbReference type="InterPro" id="IPR036427">
    <property type="entry name" value="Bromodomain-like_sf"/>
</dbReference>
<evidence type="ECO:0000313" key="5">
    <source>
        <dbReference type="EMBL" id="KAJ3478516.1"/>
    </source>
</evidence>
<accession>A0AAD5YAQ9</accession>
<feature type="compositionally biased region" description="Acidic residues" evidence="3">
    <location>
        <begin position="212"/>
        <end position="224"/>
    </location>
</feature>
<dbReference type="Proteomes" id="UP001212997">
    <property type="component" value="Unassembled WGS sequence"/>
</dbReference>
<proteinExistence type="predicted"/>
<evidence type="ECO:0000256" key="2">
    <source>
        <dbReference type="PROSITE-ProRule" id="PRU00035"/>
    </source>
</evidence>
<evidence type="ECO:0000256" key="3">
    <source>
        <dbReference type="SAM" id="MobiDB-lite"/>
    </source>
</evidence>
<dbReference type="CDD" id="cd04369">
    <property type="entry name" value="Bromodomain"/>
    <property type="match status" value="1"/>
</dbReference>
<evidence type="ECO:0000256" key="1">
    <source>
        <dbReference type="ARBA" id="ARBA00023117"/>
    </source>
</evidence>
<keyword evidence="6" id="KW-1185">Reference proteome</keyword>
<dbReference type="Gene3D" id="1.20.920.10">
    <property type="entry name" value="Bromodomain-like"/>
    <property type="match status" value="1"/>
</dbReference>